<gene>
    <name evidence="1" type="ORF">DCCM_3048</name>
</gene>
<keyword evidence="2" id="KW-1185">Reference proteome</keyword>
<sequence>MIGIPKSCSMWGQDLLCKFLINWGLSCGNLVYRQAAVNQ</sequence>
<accession>A0A2L2XC77</accession>
<dbReference type="Proteomes" id="UP000239549">
    <property type="component" value="Unassembled WGS sequence"/>
</dbReference>
<name>A0A2L2XC77_9FIRM</name>
<evidence type="ECO:0000313" key="2">
    <source>
        <dbReference type="Proteomes" id="UP000239549"/>
    </source>
</evidence>
<proteinExistence type="predicted"/>
<comment type="caution">
    <text evidence="1">The sequence shown here is derived from an EMBL/GenBank/DDBJ whole genome shotgun (WGS) entry which is preliminary data.</text>
</comment>
<dbReference type="EMBL" id="BFAV01000124">
    <property type="protein sequence ID" value="GBF33937.1"/>
    <property type="molecule type" value="Genomic_DNA"/>
</dbReference>
<evidence type="ECO:0000313" key="1">
    <source>
        <dbReference type="EMBL" id="GBF33937.1"/>
    </source>
</evidence>
<dbReference type="AlphaFoldDB" id="A0A2L2XC77"/>
<reference evidence="2" key="1">
    <citation type="submission" date="2018-02" db="EMBL/GenBank/DDBJ databases">
        <title>Genome sequence of Desulfocucumis palustris strain NAW-5.</title>
        <authorList>
            <person name="Watanabe M."/>
            <person name="Kojima H."/>
            <person name="Fukui M."/>
        </authorList>
    </citation>
    <scope>NUCLEOTIDE SEQUENCE [LARGE SCALE GENOMIC DNA]</scope>
    <source>
        <strain evidence="2">NAW-5</strain>
    </source>
</reference>
<organism evidence="1 2">
    <name type="scientific">Desulfocucumis palustris</name>
    <dbReference type="NCBI Taxonomy" id="1898651"/>
    <lineage>
        <taxon>Bacteria</taxon>
        <taxon>Bacillati</taxon>
        <taxon>Bacillota</taxon>
        <taxon>Clostridia</taxon>
        <taxon>Eubacteriales</taxon>
        <taxon>Desulfocucumaceae</taxon>
        <taxon>Desulfocucumis</taxon>
    </lineage>
</organism>
<protein>
    <submittedName>
        <fullName evidence="1">Uncharacterized protein</fullName>
    </submittedName>
</protein>